<protein>
    <submittedName>
        <fullName evidence="8">Uncharacterized protein</fullName>
    </submittedName>
</protein>
<evidence type="ECO:0000259" key="7">
    <source>
        <dbReference type="Pfam" id="PF02803"/>
    </source>
</evidence>
<accession>X6MHK6</accession>
<dbReference type="Proteomes" id="UP000023152">
    <property type="component" value="Unassembled WGS sequence"/>
</dbReference>
<dbReference type="PANTHER" id="PTHR43365">
    <property type="entry name" value="BLR7806 PROTEIN"/>
    <property type="match status" value="1"/>
</dbReference>
<feature type="active site" description="Proton acceptor" evidence="4">
    <location>
        <position position="368"/>
    </location>
</feature>
<feature type="active site" description="Acyl-thioester intermediate" evidence="4">
    <location>
        <position position="87"/>
    </location>
</feature>
<dbReference type="InterPro" id="IPR016039">
    <property type="entry name" value="Thiolase-like"/>
</dbReference>
<evidence type="ECO:0000256" key="5">
    <source>
        <dbReference type="RuleBase" id="RU003557"/>
    </source>
</evidence>
<feature type="domain" description="Thiolase N-terminal" evidence="6">
    <location>
        <begin position="4"/>
        <end position="251"/>
    </location>
</feature>
<proteinExistence type="inferred from homology"/>
<name>X6MHK6_RETFI</name>
<dbReference type="EMBL" id="ASPP01021004">
    <property type="protein sequence ID" value="ETO12872.1"/>
    <property type="molecule type" value="Genomic_DNA"/>
</dbReference>
<evidence type="ECO:0000313" key="8">
    <source>
        <dbReference type="EMBL" id="ETO12872.1"/>
    </source>
</evidence>
<dbReference type="InterPro" id="IPR002155">
    <property type="entry name" value="Thiolase"/>
</dbReference>
<dbReference type="Pfam" id="PF02803">
    <property type="entry name" value="Thiolase_C"/>
    <property type="match status" value="1"/>
</dbReference>
<dbReference type="PIRSF" id="PIRSF000429">
    <property type="entry name" value="Ac-CoA_Ac_transf"/>
    <property type="match status" value="1"/>
</dbReference>
<dbReference type="OMA" id="RWCASSM"/>
<dbReference type="PANTHER" id="PTHR43365:SF1">
    <property type="entry name" value="ACETYL-COA C-ACYLTRANSFERASE"/>
    <property type="match status" value="1"/>
</dbReference>
<keyword evidence="3 5" id="KW-0012">Acyltransferase</keyword>
<reference evidence="8 9" key="1">
    <citation type="journal article" date="2013" name="Curr. Biol.">
        <title>The Genome of the Foraminiferan Reticulomyxa filosa.</title>
        <authorList>
            <person name="Glockner G."/>
            <person name="Hulsmann N."/>
            <person name="Schleicher M."/>
            <person name="Noegel A.A."/>
            <person name="Eichinger L."/>
            <person name="Gallinger C."/>
            <person name="Pawlowski J."/>
            <person name="Sierra R."/>
            <person name="Euteneuer U."/>
            <person name="Pillet L."/>
            <person name="Moustafa A."/>
            <person name="Platzer M."/>
            <person name="Groth M."/>
            <person name="Szafranski K."/>
            <person name="Schliwa M."/>
        </authorList>
    </citation>
    <scope>NUCLEOTIDE SEQUENCE [LARGE SCALE GENOMIC DNA]</scope>
</reference>
<dbReference type="NCBIfam" id="TIGR01930">
    <property type="entry name" value="AcCoA-C-Actrans"/>
    <property type="match status" value="1"/>
</dbReference>
<comment type="similarity">
    <text evidence="1 5">Belongs to the thiolase-like superfamily. Thiolase family.</text>
</comment>
<dbReference type="InterPro" id="IPR020617">
    <property type="entry name" value="Thiolase_C"/>
</dbReference>
<dbReference type="InterPro" id="IPR020616">
    <property type="entry name" value="Thiolase_N"/>
</dbReference>
<dbReference type="CDD" id="cd00751">
    <property type="entry name" value="thiolase"/>
    <property type="match status" value="1"/>
</dbReference>
<keyword evidence="2 5" id="KW-0808">Transferase</keyword>
<keyword evidence="9" id="KW-1185">Reference proteome</keyword>
<sequence length="396" mass="42419">MRDVYIVECVRTPLGKGKDDGALRHVLPVQLLGKTLLKYHLDAKHVDDVVCGCVSPINQQGGNIGRLALLQAGFPVSVPGVQLNRMCGSGQQAIHFVAQAIASGDIDIGIGCGVEMMSVVKMGSDAGSMLFRKEFLDNFPYKLIHQGASAEKIAVKYDVSRKDCDDFANNSHLKAGVARNLGFLDGQIVPVEAKQQDGTVITVTEDEGIRYPPNRASLDKLKSSFKKEGVVTAGNASQITDGASAVLLASADAVKKYNLRVRARIISRVVIGSDPILMLDGVIPATKLAVEKAGLKLSDIDLFEINEAFATVPLAWQKTLNIPWEKVNVCGGACAHGHPLGATGAVLMTKLVNDLERTRGRYGLQTMCIGWGMATASIIEKTDKVLEPFSPTKAKL</sequence>
<dbReference type="GO" id="GO:0016747">
    <property type="term" value="F:acyltransferase activity, transferring groups other than amino-acyl groups"/>
    <property type="evidence" value="ECO:0007669"/>
    <property type="project" value="InterPro"/>
</dbReference>
<dbReference type="OrthoDB" id="5404651at2759"/>
<organism evidence="8 9">
    <name type="scientific">Reticulomyxa filosa</name>
    <dbReference type="NCBI Taxonomy" id="46433"/>
    <lineage>
        <taxon>Eukaryota</taxon>
        <taxon>Sar</taxon>
        <taxon>Rhizaria</taxon>
        <taxon>Retaria</taxon>
        <taxon>Foraminifera</taxon>
        <taxon>Monothalamids</taxon>
        <taxon>Reticulomyxidae</taxon>
        <taxon>Reticulomyxa</taxon>
    </lineage>
</organism>
<dbReference type="Gene3D" id="3.40.47.10">
    <property type="match status" value="2"/>
</dbReference>
<evidence type="ECO:0000256" key="2">
    <source>
        <dbReference type="ARBA" id="ARBA00022679"/>
    </source>
</evidence>
<evidence type="ECO:0000256" key="1">
    <source>
        <dbReference type="ARBA" id="ARBA00010982"/>
    </source>
</evidence>
<feature type="domain" description="Thiolase C-terminal" evidence="7">
    <location>
        <begin position="260"/>
        <end position="381"/>
    </location>
</feature>
<feature type="active site" description="Proton acceptor" evidence="4">
    <location>
        <position position="338"/>
    </location>
</feature>
<dbReference type="AlphaFoldDB" id="X6MHK6"/>
<evidence type="ECO:0000256" key="3">
    <source>
        <dbReference type="ARBA" id="ARBA00023315"/>
    </source>
</evidence>
<evidence type="ECO:0000256" key="4">
    <source>
        <dbReference type="PIRSR" id="PIRSR000429-1"/>
    </source>
</evidence>
<evidence type="ECO:0000313" key="9">
    <source>
        <dbReference type="Proteomes" id="UP000023152"/>
    </source>
</evidence>
<dbReference type="SUPFAM" id="SSF53901">
    <property type="entry name" value="Thiolase-like"/>
    <property type="match status" value="2"/>
</dbReference>
<comment type="caution">
    <text evidence="8">The sequence shown here is derived from an EMBL/GenBank/DDBJ whole genome shotgun (WGS) entry which is preliminary data.</text>
</comment>
<evidence type="ECO:0000259" key="6">
    <source>
        <dbReference type="Pfam" id="PF00108"/>
    </source>
</evidence>
<gene>
    <name evidence="8" type="ORF">RFI_24503</name>
</gene>
<dbReference type="Pfam" id="PF00108">
    <property type="entry name" value="Thiolase_N"/>
    <property type="match status" value="1"/>
</dbReference>